<protein>
    <submittedName>
        <fullName evidence="3">Choice-of-anchor A family protein</fullName>
    </submittedName>
</protein>
<evidence type="ECO:0000259" key="1">
    <source>
        <dbReference type="Pfam" id="PF07589"/>
    </source>
</evidence>
<dbReference type="Pfam" id="PF07589">
    <property type="entry name" value="PEP-CTERM"/>
    <property type="match status" value="1"/>
</dbReference>
<name>A0ABS6BM36_9SPHN</name>
<feature type="domain" description="Choice-of-anchor A" evidence="2">
    <location>
        <begin position="4"/>
        <end position="121"/>
    </location>
</feature>
<proteinExistence type="predicted"/>
<feature type="domain" description="Ice-binding protein C-terminal" evidence="1">
    <location>
        <begin position="142"/>
        <end position="167"/>
    </location>
</feature>
<evidence type="ECO:0000313" key="4">
    <source>
        <dbReference type="Proteomes" id="UP000776276"/>
    </source>
</evidence>
<dbReference type="InterPro" id="IPR013424">
    <property type="entry name" value="Ice-binding_C"/>
</dbReference>
<organism evidence="3 4">
    <name type="scientific">Sphingomonas quercus</name>
    <dbReference type="NCBI Taxonomy" id="2842451"/>
    <lineage>
        <taxon>Bacteria</taxon>
        <taxon>Pseudomonadati</taxon>
        <taxon>Pseudomonadota</taxon>
        <taxon>Alphaproteobacteria</taxon>
        <taxon>Sphingomonadales</taxon>
        <taxon>Sphingomonadaceae</taxon>
        <taxon>Sphingomonas</taxon>
    </lineage>
</organism>
<dbReference type="NCBIfam" id="TIGR02595">
    <property type="entry name" value="PEP_CTERM"/>
    <property type="match status" value="1"/>
</dbReference>
<dbReference type="InterPro" id="IPR026588">
    <property type="entry name" value="Choice_anch_A"/>
</dbReference>
<evidence type="ECO:0000259" key="2">
    <source>
        <dbReference type="Pfam" id="PF20597"/>
    </source>
</evidence>
<evidence type="ECO:0000313" key="3">
    <source>
        <dbReference type="EMBL" id="MBU3079370.1"/>
    </source>
</evidence>
<dbReference type="Pfam" id="PF20597">
    <property type="entry name" value="pAdhesive_15"/>
    <property type="match status" value="1"/>
</dbReference>
<dbReference type="Proteomes" id="UP000776276">
    <property type="component" value="Unassembled WGS sequence"/>
</dbReference>
<dbReference type="NCBIfam" id="TIGR04215">
    <property type="entry name" value="choice_anch_A"/>
    <property type="match status" value="1"/>
</dbReference>
<keyword evidence="4" id="KW-1185">Reference proteome</keyword>
<accession>A0ABS6BM36</accession>
<sequence length="174" mass="17609">MATNGNFTSQWGAGTLTATHSGLNVFSLTGAQFNSLYQLNFVGQAGDVAIVNILGSVNDYLNFNLGNFDVGSVLFNFVDATSVASGGIDWKGSILAPKALVSLEGGTVRGSVVSAGFSAAGASVQGNAFTGVPAPVAPPISAVPEPATWATMIAGFGLVGFALRSRRRLPVVAA</sequence>
<dbReference type="EMBL" id="JAHKRT010000009">
    <property type="protein sequence ID" value="MBU3079370.1"/>
    <property type="molecule type" value="Genomic_DNA"/>
</dbReference>
<dbReference type="NCBIfam" id="NF035944">
    <property type="entry name" value="PEPxxWA-CTERM"/>
    <property type="match status" value="1"/>
</dbReference>
<gene>
    <name evidence="3" type="ORF">KOF26_16045</name>
</gene>
<comment type="caution">
    <text evidence="3">The sequence shown here is derived from an EMBL/GenBank/DDBJ whole genome shotgun (WGS) entry which is preliminary data.</text>
</comment>
<reference evidence="3 4" key="1">
    <citation type="submission" date="2021-06" db="EMBL/GenBank/DDBJ databases">
        <title>Sphingomonas sp. XMGL2, whole genome shotgun sequencing project.</title>
        <authorList>
            <person name="Zhao G."/>
            <person name="Shen L."/>
        </authorList>
    </citation>
    <scope>NUCLEOTIDE SEQUENCE [LARGE SCALE GENOMIC DNA]</scope>
    <source>
        <strain evidence="3 4">XMGL2</strain>
    </source>
</reference>